<dbReference type="EMBL" id="UGMX01000002">
    <property type="protein sequence ID" value="STW06594.1"/>
    <property type="molecule type" value="Genomic_DNA"/>
</dbReference>
<evidence type="ECO:0000259" key="16">
    <source>
        <dbReference type="PROSITE" id="PS51350"/>
    </source>
</evidence>
<dbReference type="Pfam" id="PF00381">
    <property type="entry name" value="PTS-HPr"/>
    <property type="match status" value="1"/>
</dbReference>
<evidence type="ECO:0000256" key="6">
    <source>
        <dbReference type="ARBA" id="ARBA00022448"/>
    </source>
</evidence>
<dbReference type="CDD" id="cd00367">
    <property type="entry name" value="PTS-HPr_like"/>
    <property type="match status" value="1"/>
</dbReference>
<dbReference type="InterPro" id="IPR015813">
    <property type="entry name" value="Pyrv/PenolPyrv_kinase-like_dom"/>
</dbReference>
<comment type="catalytic activity">
    <reaction evidence="1">
        <text>L-histidyl-[protein] + phosphoenolpyruvate = N(pros)-phospho-L-histidyl-[protein] + pyruvate</text>
        <dbReference type="Rhea" id="RHEA:23880"/>
        <dbReference type="Rhea" id="RHEA-COMP:9745"/>
        <dbReference type="Rhea" id="RHEA-COMP:9746"/>
        <dbReference type="ChEBI" id="CHEBI:15361"/>
        <dbReference type="ChEBI" id="CHEBI:29979"/>
        <dbReference type="ChEBI" id="CHEBI:58702"/>
        <dbReference type="ChEBI" id="CHEBI:64837"/>
        <dbReference type="EC" id="2.7.3.9"/>
    </reaction>
</comment>
<dbReference type="SUPFAM" id="SSF55804">
    <property type="entry name" value="Phoshotransferase/anion transport protein"/>
    <property type="match status" value="1"/>
</dbReference>
<keyword evidence="12" id="KW-0479">Metal-binding</keyword>
<dbReference type="Pfam" id="PF05524">
    <property type="entry name" value="PEP-utilisers_N"/>
    <property type="match status" value="1"/>
</dbReference>
<comment type="cofactor">
    <cofactor evidence="3">
        <name>Mg(2+)</name>
        <dbReference type="ChEBI" id="CHEBI:18420"/>
    </cofactor>
</comment>
<keyword evidence="14" id="KW-0460">Magnesium</keyword>
<feature type="domain" description="PTS EIIA type-2" evidence="15">
    <location>
        <begin position="692"/>
        <end position="834"/>
    </location>
</feature>
<evidence type="ECO:0000256" key="7">
    <source>
        <dbReference type="ARBA" id="ARBA00022490"/>
    </source>
</evidence>
<protein>
    <submittedName>
        <fullName evidence="17">PTS system phosphoenolpyruvate-protein phosphotransferase</fullName>
    </submittedName>
</protein>
<dbReference type="InterPro" id="IPR050499">
    <property type="entry name" value="PEP-utilizing_PTS_enzyme"/>
</dbReference>
<dbReference type="InterPro" id="IPR036637">
    <property type="entry name" value="Phosphohistidine_dom_sf"/>
</dbReference>
<dbReference type="Gene3D" id="3.30.1340.10">
    <property type="entry name" value="HPr-like"/>
    <property type="match status" value="1"/>
</dbReference>
<evidence type="ECO:0000256" key="2">
    <source>
        <dbReference type="ARBA" id="ARBA00001401"/>
    </source>
</evidence>
<dbReference type="SUPFAM" id="SSF52009">
    <property type="entry name" value="Phosphohistidine domain"/>
    <property type="match status" value="1"/>
</dbReference>
<organism evidence="17 18">
    <name type="scientific">Klebsiella grimontii</name>
    <dbReference type="NCBI Taxonomy" id="2058152"/>
    <lineage>
        <taxon>Bacteria</taxon>
        <taxon>Pseudomonadati</taxon>
        <taxon>Pseudomonadota</taxon>
        <taxon>Gammaproteobacteria</taxon>
        <taxon>Enterobacterales</taxon>
        <taxon>Enterobacteriaceae</taxon>
        <taxon>Klebsiella/Raoultella group</taxon>
        <taxon>Klebsiella</taxon>
    </lineage>
</organism>
<reference evidence="17 18" key="1">
    <citation type="submission" date="2018-06" db="EMBL/GenBank/DDBJ databases">
        <authorList>
            <consortium name="Pathogen Informatics"/>
            <person name="Doyle S."/>
        </authorList>
    </citation>
    <scope>NUCLEOTIDE SEQUENCE [LARGE SCALE GENOMIC DNA]</scope>
    <source>
        <strain evidence="17 18">NCTC9149</strain>
    </source>
</reference>
<dbReference type="CDD" id="cd00211">
    <property type="entry name" value="PTS_IIA_fru"/>
    <property type="match status" value="1"/>
</dbReference>
<dbReference type="Pfam" id="PF02896">
    <property type="entry name" value="PEP-utilizers_C"/>
    <property type="match status" value="1"/>
</dbReference>
<dbReference type="GO" id="GO:0016301">
    <property type="term" value="F:kinase activity"/>
    <property type="evidence" value="ECO:0007669"/>
    <property type="project" value="UniProtKB-KW"/>
</dbReference>
<keyword evidence="6" id="KW-0813">Transport</keyword>
<keyword evidence="10 17" id="KW-0808">Transferase</keyword>
<comment type="similarity">
    <text evidence="5">Belongs to the PEP-utilizing enzyme family.</text>
</comment>
<keyword evidence="17" id="KW-0670">Pyruvate</keyword>
<evidence type="ECO:0000256" key="10">
    <source>
        <dbReference type="ARBA" id="ARBA00022679"/>
    </source>
</evidence>
<dbReference type="InterPro" id="IPR008731">
    <property type="entry name" value="PTS_EIN"/>
</dbReference>
<proteinExistence type="inferred from homology"/>
<dbReference type="Gene3D" id="3.40.930.10">
    <property type="entry name" value="Mannitol-specific EII, Chain A"/>
    <property type="match status" value="1"/>
</dbReference>
<dbReference type="GO" id="GO:0005737">
    <property type="term" value="C:cytoplasm"/>
    <property type="evidence" value="ECO:0007669"/>
    <property type="project" value="UniProtKB-SubCell"/>
</dbReference>
<dbReference type="GO" id="GO:0046872">
    <property type="term" value="F:metal ion binding"/>
    <property type="evidence" value="ECO:0007669"/>
    <property type="project" value="UniProtKB-KW"/>
</dbReference>
<dbReference type="Gene3D" id="3.20.20.60">
    <property type="entry name" value="Phosphoenolpyruvate-binding domains"/>
    <property type="match status" value="1"/>
</dbReference>
<dbReference type="GO" id="GO:0008965">
    <property type="term" value="F:phosphoenolpyruvate-protein phosphotransferase activity"/>
    <property type="evidence" value="ECO:0007669"/>
    <property type="project" value="UniProtKB-EC"/>
</dbReference>
<dbReference type="InterPro" id="IPR036618">
    <property type="entry name" value="PtsI_HPr-bd_sf"/>
</dbReference>
<evidence type="ECO:0000313" key="17">
    <source>
        <dbReference type="EMBL" id="STW06594.1"/>
    </source>
</evidence>
<dbReference type="InterPro" id="IPR035895">
    <property type="entry name" value="HPr-like_sf"/>
</dbReference>
<evidence type="ECO:0000256" key="4">
    <source>
        <dbReference type="ARBA" id="ARBA00004496"/>
    </source>
</evidence>
<evidence type="ECO:0000256" key="8">
    <source>
        <dbReference type="ARBA" id="ARBA00022553"/>
    </source>
</evidence>
<comment type="catalytic activity">
    <reaction evidence="2">
        <text>D-fructose(out) + N(pros)-phospho-L-histidyl-[protein] = D-fructose 1-phosphate(in) + L-histidyl-[protein]</text>
        <dbReference type="Rhea" id="RHEA:49252"/>
        <dbReference type="Rhea" id="RHEA-COMP:9745"/>
        <dbReference type="Rhea" id="RHEA-COMP:9746"/>
        <dbReference type="ChEBI" id="CHEBI:29979"/>
        <dbReference type="ChEBI" id="CHEBI:37721"/>
        <dbReference type="ChEBI" id="CHEBI:58674"/>
        <dbReference type="ChEBI" id="CHEBI:64837"/>
        <dbReference type="EC" id="2.7.1.202"/>
    </reaction>
</comment>
<comment type="subcellular location">
    <subcellularLocation>
        <location evidence="4">Cytoplasm</location>
    </subcellularLocation>
</comment>
<evidence type="ECO:0000313" key="18">
    <source>
        <dbReference type="Proteomes" id="UP000254571"/>
    </source>
</evidence>
<dbReference type="InterPro" id="IPR040442">
    <property type="entry name" value="Pyrv_kinase-like_dom_sf"/>
</dbReference>
<evidence type="ECO:0000256" key="12">
    <source>
        <dbReference type="ARBA" id="ARBA00022723"/>
    </source>
</evidence>
<keyword evidence="7" id="KW-0963">Cytoplasm</keyword>
<dbReference type="SUPFAM" id="SSF51621">
    <property type="entry name" value="Phosphoenolpyruvate/pyruvate domain"/>
    <property type="match status" value="1"/>
</dbReference>
<dbReference type="NCBIfam" id="TIGR01417">
    <property type="entry name" value="PTS_I_fam"/>
    <property type="match status" value="1"/>
</dbReference>
<dbReference type="SUPFAM" id="SSF55594">
    <property type="entry name" value="HPr-like"/>
    <property type="match status" value="1"/>
</dbReference>
<evidence type="ECO:0000259" key="15">
    <source>
        <dbReference type="PROSITE" id="PS51094"/>
    </source>
</evidence>
<evidence type="ECO:0000256" key="11">
    <source>
        <dbReference type="ARBA" id="ARBA00022683"/>
    </source>
</evidence>
<dbReference type="PANTHER" id="PTHR46244:SF4">
    <property type="entry name" value="MULTIPHOSPHORYL TRANSFER PROTEIN 1-RELATED"/>
    <property type="match status" value="1"/>
</dbReference>
<evidence type="ECO:0000256" key="3">
    <source>
        <dbReference type="ARBA" id="ARBA00001946"/>
    </source>
</evidence>
<dbReference type="PRINTS" id="PR01736">
    <property type="entry name" value="PHPHTRNFRASE"/>
</dbReference>
<dbReference type="GO" id="GO:0009401">
    <property type="term" value="P:phosphoenolpyruvate-dependent sugar phosphotransferase system"/>
    <property type="evidence" value="ECO:0007669"/>
    <property type="project" value="UniProtKB-KW"/>
</dbReference>
<evidence type="ECO:0000256" key="9">
    <source>
        <dbReference type="ARBA" id="ARBA00022597"/>
    </source>
</evidence>
<dbReference type="PROSITE" id="PS51094">
    <property type="entry name" value="PTS_EIIA_TYPE_2"/>
    <property type="match status" value="1"/>
</dbReference>
<keyword evidence="8" id="KW-0597">Phosphoprotein</keyword>
<dbReference type="PROSITE" id="PS51350">
    <property type="entry name" value="PTS_HPR_DOM"/>
    <property type="match status" value="1"/>
</dbReference>
<keyword evidence="13" id="KW-0418">Kinase</keyword>
<comment type="caution">
    <text evidence="17">The sequence shown here is derived from an EMBL/GenBank/DDBJ whole genome shotgun (WGS) entry which is preliminary data.</text>
</comment>
<dbReference type="PANTHER" id="PTHR46244">
    <property type="entry name" value="PHOSPHOENOLPYRUVATE-PROTEIN PHOSPHOTRANSFERASE"/>
    <property type="match status" value="1"/>
</dbReference>
<evidence type="ECO:0000256" key="14">
    <source>
        <dbReference type="ARBA" id="ARBA00022842"/>
    </source>
</evidence>
<evidence type="ECO:0000256" key="5">
    <source>
        <dbReference type="ARBA" id="ARBA00007837"/>
    </source>
</evidence>
<dbReference type="Proteomes" id="UP000254571">
    <property type="component" value="Unassembled WGS sequence"/>
</dbReference>
<dbReference type="Gene3D" id="3.50.30.10">
    <property type="entry name" value="Phosphohistidine domain"/>
    <property type="match status" value="1"/>
</dbReference>
<dbReference type="Pfam" id="PF00359">
    <property type="entry name" value="PTS_EIIA_2"/>
    <property type="match status" value="1"/>
</dbReference>
<evidence type="ECO:0000256" key="13">
    <source>
        <dbReference type="ARBA" id="ARBA00022777"/>
    </source>
</evidence>
<dbReference type="AlphaFoldDB" id="A0A7H4P2C9"/>
<dbReference type="Pfam" id="PF00391">
    <property type="entry name" value="PEP-utilizers"/>
    <property type="match status" value="1"/>
</dbReference>
<feature type="domain" description="HPr" evidence="16">
    <location>
        <begin position="1"/>
        <end position="94"/>
    </location>
</feature>
<accession>A0A7H4P2C9</accession>
<sequence length="837" mass="92328">MMSEIITYQCELKDGIHARPAGHIERLCNTFQSVVCWKNIRNGLQGNGKSALSIVATDTLLKDACEITLSGKDAAKAAHQLSELLKKLPSFEVSHVQETAAPTGYLPRSLRETQLSFIQGSCISGGIAIAKPVRIQGLSLKEMQARNPGGEYSSEHQQCLFLAGLETLKHEKKTALEIKKGVEHDILQAHLSIITDITFQTRIAAAIASGDNAWEAVIKAAMEFCEILNQSSSKYIKERTLDVLDITGQLLTAIYGAGILPQRSLELTQPSIIIADSLTPSQFLAINKEHLAGMVLSATGKTSHTAILARSLGIPTLTDIDFSTLALNTESNIIIDGNPGILITTPDEKVLRYYHNEIAIQQSMQQQMLANVRQPTITHDNHNIEIAANIASLAEAEAAFSNGAEGIGLFRTEMSFMDRETAPDYRELAELYGQIMQVAQGKPVIFRTFDIGGDKPVDYLSIGEEENPFLGFRAVRTYPRYRELFAMQLKAILSASALGDAKIMIPMIANVDEVIWCREVLEEVKSAMRDEGLAFNDGISLGVMLEIPSVIFAMSEIAEYADFFSVGSNDLTQYFFAADRGNTQVAAVYDNYAPAFLRAMQYAANEAHRAGKWIGICGELGASKDFLPLFVGMGFDELSMSGTSIPGVKHALRELSFAKCQALAQESVTLKRSAEVKAALRSPEVKAIDSMPILAPEFILCGLEARDKNEVIKKMTDNLWLHHRTDNRDQLTDDIWAREDSFSTAVGYGFAIPHTKSEHIHYSTISMATLAAPIMWDDQQVETVFMLTVSRSADPNEHMKYFSTLARKLMKEDFRNEIKQAENVTVLYNLMANTLAM</sequence>
<name>A0A7H4P2C9_9ENTR</name>
<keyword evidence="9" id="KW-0762">Sugar transport</keyword>
<dbReference type="InterPro" id="IPR000121">
    <property type="entry name" value="PEP_util_C"/>
</dbReference>
<keyword evidence="11" id="KW-0598">Phosphotransferase system</keyword>
<dbReference type="InterPro" id="IPR002178">
    <property type="entry name" value="PTS_EIIA_type-2_dom"/>
</dbReference>
<dbReference type="Gene3D" id="1.10.274.10">
    <property type="entry name" value="PtsI, HPr-binding domain"/>
    <property type="match status" value="1"/>
</dbReference>
<dbReference type="SUPFAM" id="SSF47831">
    <property type="entry name" value="Enzyme I of the PEP:sugar phosphotransferase system HPr-binding (sub)domain"/>
    <property type="match status" value="1"/>
</dbReference>
<evidence type="ECO:0000256" key="1">
    <source>
        <dbReference type="ARBA" id="ARBA00000683"/>
    </source>
</evidence>
<dbReference type="InterPro" id="IPR006318">
    <property type="entry name" value="PTS_EI-like"/>
</dbReference>
<dbReference type="InterPro" id="IPR016152">
    <property type="entry name" value="PTrfase/Anion_transptr"/>
</dbReference>
<dbReference type="InterPro" id="IPR008279">
    <property type="entry name" value="PEP-util_enz_mobile_dom"/>
</dbReference>
<dbReference type="InterPro" id="IPR000032">
    <property type="entry name" value="HPr-like"/>
</dbReference>
<gene>
    <name evidence="17" type="primary">fryA_1</name>
    <name evidence="17" type="ORF">NCTC9149_03015</name>
</gene>